<reference evidence="8 9" key="1">
    <citation type="journal article" date="2021" name="Nat. Plants">
        <title>The Taxus genome provides insights into paclitaxel biosynthesis.</title>
        <authorList>
            <person name="Xiong X."/>
            <person name="Gou J."/>
            <person name="Liao Q."/>
            <person name="Li Y."/>
            <person name="Zhou Q."/>
            <person name="Bi G."/>
            <person name="Li C."/>
            <person name="Du R."/>
            <person name="Wang X."/>
            <person name="Sun T."/>
            <person name="Guo L."/>
            <person name="Liang H."/>
            <person name="Lu P."/>
            <person name="Wu Y."/>
            <person name="Zhang Z."/>
            <person name="Ro D.K."/>
            <person name="Shang Y."/>
            <person name="Huang S."/>
            <person name="Yan J."/>
        </authorList>
    </citation>
    <scope>NUCLEOTIDE SEQUENCE [LARGE SCALE GENOMIC DNA]</scope>
    <source>
        <strain evidence="8">Ta-2019</strain>
    </source>
</reference>
<dbReference type="GO" id="GO:0061630">
    <property type="term" value="F:ubiquitin protein ligase activity"/>
    <property type="evidence" value="ECO:0007669"/>
    <property type="project" value="UniProtKB-EC"/>
</dbReference>
<dbReference type="SMART" id="SM00504">
    <property type="entry name" value="Ubox"/>
    <property type="match status" value="1"/>
</dbReference>
<sequence length="1169" mass="129132">YGSENSNTKDDEAYILSTRRPFNEVNCEKERTKNYSADNAYNGDVEMDYKMETTKKALTACVTWKNSKQKKRVSNSKPLSELLEADTDSAFCSSPRNAYSSEDSVATSPDPELHLEDANSYGDIHDDEDEGHKETELNDYGTQRVEVEKKSYSTPISSPLTESEEDISQTSFEVHSSGKSTPQRRPPKDFVCPITGQLFTDPVTLETGQTYERQAIQEWLDRGNTTCPITRQTLGSTALPNTNILLKRLIGSWKEQNPELAMEFRFSETPQLHTLNSADLYNSSGLSSQGLNSSPTLNSNSDITEIKTKRSFIRRSGPVASSPISVVSQATLERMTSELRPSISHLCTSQDLQECESAVLKISKVWQGCKANPIIQSHLAKPAVINSFLEILSNSFDAQALKATVYILSELVSVDDIAAQTLKKMDKDFECLAALVRKGLVEAAVLLYQLKPSSSQLSFHDLVPSLVHIIITNIEENEIHFPIYFQPKEVAIVMLERMLSGGDESCRSLNALTVISMKALPALIQSLECKSLQVRFCAVSILLCCIRGDGSCRNLIAHRAELAPVLELFHTGNDGERSISIAFISELVCLNRRTFNNQALQIIKDEGTFSTMHMLLVYLQMAPLEQRLIVASLLLQLDLLAEPRKMSMYREEAIETLVEGLKAKEFLISQIAAAETIVALSGRLSLSGKPLTEAWLLRTAGFDKNYNAMIKAEKPCSQEDELPEFLEEEEEAAKDWERKVAFVLINYEFGALFEALGKCLRNNSVELARPCLVAATWLTYMLKVLPDTGVQDVARRCLLQQFVMVLQSSRILEEKILAMLALTSFINDSGALKDLGSYIKGIYKPLRQLKKSSTAAADILRALVNLPSVNVSKLCSFAESALADSSMNGEIRSLVHCGGRIFSGHSDGTLKVWDGRKRTLQLIQEVREHTRSITCISVSSSREKLYSGSLDKSVRVWAIGLQEIQCIQVLDMKDPVQDLVVSSSVACFIGQGTGVKIHNWNGTSKLLNPNKNVKCLAMGEGKVYAGCTDYSLQVMDLTSGTTSTLHSGAGARTLLAQKPIYGLQLHNNHLYACGVFLDGVAAKVWNLSLSTNNVVGSLSTAADIRCIAVNNDFIFLGSKSGTIEVWLRERLVRVGSLNLERGNNNRVLCLAVDKEGDVLFSGSKDGKIQ</sequence>
<dbReference type="SUPFAM" id="SSF50978">
    <property type="entry name" value="WD40 repeat-like"/>
    <property type="match status" value="1"/>
</dbReference>
<dbReference type="OMA" id="ETDHHER"/>
<dbReference type="Pfam" id="PF00400">
    <property type="entry name" value="WD40"/>
    <property type="match status" value="3"/>
</dbReference>
<feature type="compositionally biased region" description="Polar residues" evidence="6">
    <location>
        <begin position="93"/>
        <end position="107"/>
    </location>
</feature>
<comment type="pathway">
    <text evidence="2">Protein modification; protein ubiquitination.</text>
</comment>
<feature type="compositionally biased region" description="Polar residues" evidence="6">
    <location>
        <begin position="152"/>
        <end position="161"/>
    </location>
</feature>
<dbReference type="InterPro" id="IPR036322">
    <property type="entry name" value="WD40_repeat_dom_sf"/>
</dbReference>
<feature type="region of interest" description="Disordered" evidence="6">
    <location>
        <begin position="93"/>
        <end position="188"/>
    </location>
</feature>
<dbReference type="Gene3D" id="2.130.10.10">
    <property type="entry name" value="YVTN repeat-like/Quinoprotein amine dehydrogenase"/>
    <property type="match status" value="2"/>
</dbReference>
<dbReference type="InterPro" id="IPR045210">
    <property type="entry name" value="RING-Ubox_PUB"/>
</dbReference>
<evidence type="ECO:0000256" key="3">
    <source>
        <dbReference type="ARBA" id="ARBA00012483"/>
    </source>
</evidence>
<dbReference type="InterPro" id="IPR003613">
    <property type="entry name" value="Ubox_domain"/>
</dbReference>
<evidence type="ECO:0000256" key="5">
    <source>
        <dbReference type="PROSITE-ProRule" id="PRU00221"/>
    </source>
</evidence>
<evidence type="ECO:0000313" key="8">
    <source>
        <dbReference type="EMBL" id="KAH9308456.1"/>
    </source>
</evidence>
<dbReference type="Pfam" id="PF23628">
    <property type="entry name" value="ARM_LIN_C"/>
    <property type="match status" value="1"/>
</dbReference>
<dbReference type="InterPro" id="IPR011989">
    <property type="entry name" value="ARM-like"/>
</dbReference>
<feature type="repeat" description="WD" evidence="5">
    <location>
        <begin position="926"/>
        <end position="957"/>
    </location>
</feature>
<dbReference type="SMART" id="SM00320">
    <property type="entry name" value="WD40"/>
    <property type="match status" value="6"/>
</dbReference>
<dbReference type="PROSITE" id="PS50294">
    <property type="entry name" value="WD_REPEATS_REGION"/>
    <property type="match status" value="2"/>
</dbReference>
<dbReference type="PANTHER" id="PTHR47446">
    <property type="entry name" value="RING-TYPE E3 UBIQUITIN TRANSFERASE"/>
    <property type="match status" value="1"/>
</dbReference>
<dbReference type="SUPFAM" id="SSF48371">
    <property type="entry name" value="ARM repeat"/>
    <property type="match status" value="1"/>
</dbReference>
<comment type="caution">
    <text evidence="8">The sequence shown here is derived from an EMBL/GenBank/DDBJ whole genome shotgun (WGS) entry which is preliminary data.</text>
</comment>
<gene>
    <name evidence="8" type="ORF">KI387_036367</name>
</gene>
<dbReference type="InterPro" id="IPR055566">
    <property type="entry name" value="ARM_LIN"/>
</dbReference>
<dbReference type="InterPro" id="IPR056514">
    <property type="entry name" value="ARM_LIN_2nd"/>
</dbReference>
<evidence type="ECO:0000256" key="2">
    <source>
        <dbReference type="ARBA" id="ARBA00004906"/>
    </source>
</evidence>
<proteinExistence type="predicted"/>
<dbReference type="Gene3D" id="3.30.40.10">
    <property type="entry name" value="Zinc/RING finger domain, C3HC4 (zinc finger)"/>
    <property type="match status" value="1"/>
</dbReference>
<evidence type="ECO:0000256" key="6">
    <source>
        <dbReference type="SAM" id="MobiDB-lite"/>
    </source>
</evidence>
<dbReference type="GO" id="GO:0016567">
    <property type="term" value="P:protein ubiquitination"/>
    <property type="evidence" value="ECO:0007669"/>
    <property type="project" value="InterPro"/>
</dbReference>
<dbReference type="CDD" id="cd16664">
    <property type="entry name" value="RING-Ubox_PUB"/>
    <property type="match status" value="1"/>
</dbReference>
<evidence type="ECO:0000256" key="1">
    <source>
        <dbReference type="ARBA" id="ARBA00000900"/>
    </source>
</evidence>
<keyword evidence="4" id="KW-0808">Transferase</keyword>
<dbReference type="Pfam" id="PF04564">
    <property type="entry name" value="U-box"/>
    <property type="match status" value="1"/>
</dbReference>
<keyword evidence="5" id="KW-0853">WD repeat</keyword>
<feature type="compositionally biased region" description="Polar residues" evidence="6">
    <location>
        <begin position="168"/>
        <end position="183"/>
    </location>
</feature>
<feature type="domain" description="U-box" evidence="7">
    <location>
        <begin position="185"/>
        <end position="260"/>
    </location>
</feature>
<dbReference type="Proteomes" id="UP000824469">
    <property type="component" value="Unassembled WGS sequence"/>
</dbReference>
<dbReference type="InterPro" id="IPR016024">
    <property type="entry name" value="ARM-type_fold"/>
</dbReference>
<keyword evidence="9" id="KW-1185">Reference proteome</keyword>
<dbReference type="InterPro" id="IPR001680">
    <property type="entry name" value="WD40_rpt"/>
</dbReference>
<dbReference type="Pfam" id="PF23654">
    <property type="entry name" value="ARM_LIN_2nd"/>
    <property type="match status" value="1"/>
</dbReference>
<dbReference type="Gene3D" id="1.25.10.10">
    <property type="entry name" value="Leucine-rich Repeat Variant"/>
    <property type="match status" value="1"/>
</dbReference>
<dbReference type="EC" id="2.3.2.27" evidence="3"/>
<evidence type="ECO:0000256" key="4">
    <source>
        <dbReference type="ARBA" id="ARBA00022679"/>
    </source>
</evidence>
<organism evidence="8 9">
    <name type="scientific">Taxus chinensis</name>
    <name type="common">Chinese yew</name>
    <name type="synonym">Taxus wallichiana var. chinensis</name>
    <dbReference type="NCBI Taxonomy" id="29808"/>
    <lineage>
        <taxon>Eukaryota</taxon>
        <taxon>Viridiplantae</taxon>
        <taxon>Streptophyta</taxon>
        <taxon>Embryophyta</taxon>
        <taxon>Tracheophyta</taxon>
        <taxon>Spermatophyta</taxon>
        <taxon>Pinopsida</taxon>
        <taxon>Pinidae</taxon>
        <taxon>Conifers II</taxon>
        <taxon>Cupressales</taxon>
        <taxon>Taxaceae</taxon>
        <taxon>Taxus</taxon>
    </lineage>
</organism>
<dbReference type="PROSITE" id="PS50082">
    <property type="entry name" value="WD_REPEATS_2"/>
    <property type="match status" value="2"/>
</dbReference>
<dbReference type="AlphaFoldDB" id="A0AA38FQQ7"/>
<feature type="non-terminal residue" evidence="8">
    <location>
        <position position="1"/>
    </location>
</feature>
<dbReference type="PROSITE" id="PS51698">
    <property type="entry name" value="U_BOX"/>
    <property type="match status" value="1"/>
</dbReference>
<evidence type="ECO:0000313" key="9">
    <source>
        <dbReference type="Proteomes" id="UP000824469"/>
    </source>
</evidence>
<dbReference type="InterPro" id="IPR013083">
    <property type="entry name" value="Znf_RING/FYVE/PHD"/>
</dbReference>
<dbReference type="InterPro" id="IPR052858">
    <property type="entry name" value="E3_ubiquitin-ligase_LIN"/>
</dbReference>
<comment type="catalytic activity">
    <reaction evidence="1">
        <text>S-ubiquitinyl-[E2 ubiquitin-conjugating enzyme]-L-cysteine + [acceptor protein]-L-lysine = [E2 ubiquitin-conjugating enzyme]-L-cysteine + N(6)-ubiquitinyl-[acceptor protein]-L-lysine.</text>
        <dbReference type="EC" id="2.3.2.27"/>
    </reaction>
</comment>
<dbReference type="InterPro" id="IPR015943">
    <property type="entry name" value="WD40/YVTN_repeat-like_dom_sf"/>
</dbReference>
<evidence type="ECO:0000259" key="7">
    <source>
        <dbReference type="PROSITE" id="PS51698"/>
    </source>
</evidence>
<accession>A0AA38FQQ7</accession>
<feature type="repeat" description="WD" evidence="5">
    <location>
        <begin position="1140"/>
        <end position="1169"/>
    </location>
</feature>
<protein>
    <recommendedName>
        <fullName evidence="3">RING-type E3 ubiquitin transferase</fullName>
        <ecNumber evidence="3">2.3.2.27</ecNumber>
    </recommendedName>
</protein>
<dbReference type="EMBL" id="JAHRHJ020000007">
    <property type="protein sequence ID" value="KAH9308456.1"/>
    <property type="molecule type" value="Genomic_DNA"/>
</dbReference>
<feature type="non-terminal residue" evidence="8">
    <location>
        <position position="1169"/>
    </location>
</feature>
<name>A0AA38FQQ7_TAXCH</name>
<dbReference type="SUPFAM" id="SSF57850">
    <property type="entry name" value="RING/U-box"/>
    <property type="match status" value="1"/>
</dbReference>
<dbReference type="PANTHER" id="PTHR47446:SF3">
    <property type="entry name" value="RING-TYPE E3 UBIQUITIN TRANSFERASE"/>
    <property type="match status" value="1"/>
</dbReference>